<feature type="compositionally biased region" description="Polar residues" evidence="2">
    <location>
        <begin position="2284"/>
        <end position="2296"/>
    </location>
</feature>
<feature type="compositionally biased region" description="Pro residues" evidence="2">
    <location>
        <begin position="2634"/>
        <end position="2644"/>
    </location>
</feature>
<dbReference type="SMART" id="SM00028">
    <property type="entry name" value="TPR"/>
    <property type="match status" value="24"/>
</dbReference>
<feature type="region of interest" description="Disordered" evidence="2">
    <location>
        <begin position="2618"/>
        <end position="2677"/>
    </location>
</feature>
<dbReference type="InterPro" id="IPR058900">
    <property type="entry name" value="TTC28_C"/>
</dbReference>
<dbReference type="SUPFAM" id="SSF48452">
    <property type="entry name" value="TPR-like"/>
    <property type="match status" value="6"/>
</dbReference>
<protein>
    <submittedName>
        <fullName evidence="5">TTC28-like protein</fullName>
    </submittedName>
</protein>
<dbReference type="Pfam" id="PF13181">
    <property type="entry name" value="TPR_8"/>
    <property type="match status" value="2"/>
</dbReference>
<feature type="compositionally biased region" description="Polar residues" evidence="2">
    <location>
        <begin position="2744"/>
        <end position="2759"/>
    </location>
</feature>
<evidence type="ECO:0000259" key="3">
    <source>
        <dbReference type="Pfam" id="PF12770"/>
    </source>
</evidence>
<feature type="region of interest" description="Disordered" evidence="2">
    <location>
        <begin position="2282"/>
        <end position="2327"/>
    </location>
</feature>
<feature type="compositionally biased region" description="Low complexity" evidence="2">
    <location>
        <begin position="2514"/>
        <end position="2530"/>
    </location>
</feature>
<feature type="compositionally biased region" description="Polar residues" evidence="2">
    <location>
        <begin position="3009"/>
        <end position="3026"/>
    </location>
</feature>
<dbReference type="Gene3D" id="1.25.40.10">
    <property type="entry name" value="Tetratricopeptide repeat domain"/>
    <property type="match status" value="5"/>
</dbReference>
<evidence type="ECO:0000313" key="5">
    <source>
        <dbReference type="EMBL" id="WAR03805.1"/>
    </source>
</evidence>
<feature type="compositionally biased region" description="Gly residues" evidence="2">
    <location>
        <begin position="1892"/>
        <end position="1904"/>
    </location>
</feature>
<feature type="region of interest" description="Disordered" evidence="2">
    <location>
        <begin position="2360"/>
        <end position="2426"/>
    </location>
</feature>
<dbReference type="PROSITE" id="PS50005">
    <property type="entry name" value="TPR"/>
    <property type="match status" value="3"/>
</dbReference>
<organism evidence="5 6">
    <name type="scientific">Mya arenaria</name>
    <name type="common">Soft-shell clam</name>
    <dbReference type="NCBI Taxonomy" id="6604"/>
    <lineage>
        <taxon>Eukaryota</taxon>
        <taxon>Metazoa</taxon>
        <taxon>Spiralia</taxon>
        <taxon>Lophotrochozoa</taxon>
        <taxon>Mollusca</taxon>
        <taxon>Bivalvia</taxon>
        <taxon>Autobranchia</taxon>
        <taxon>Heteroconchia</taxon>
        <taxon>Euheterodonta</taxon>
        <taxon>Imparidentia</taxon>
        <taxon>Neoheterodontei</taxon>
        <taxon>Myida</taxon>
        <taxon>Myoidea</taxon>
        <taxon>Myidae</taxon>
        <taxon>Mya</taxon>
    </lineage>
</organism>
<dbReference type="InterPro" id="IPR011990">
    <property type="entry name" value="TPR-like_helical_dom_sf"/>
</dbReference>
<dbReference type="EMBL" id="CP111015">
    <property type="protein sequence ID" value="WAR03805.1"/>
    <property type="molecule type" value="Genomic_DNA"/>
</dbReference>
<feature type="compositionally biased region" description="Low complexity" evidence="2">
    <location>
        <begin position="2387"/>
        <end position="2400"/>
    </location>
</feature>
<feature type="compositionally biased region" description="Basic and acidic residues" evidence="2">
    <location>
        <begin position="1972"/>
        <end position="1985"/>
    </location>
</feature>
<feature type="compositionally biased region" description="Polar residues" evidence="2">
    <location>
        <begin position="2622"/>
        <end position="2632"/>
    </location>
</feature>
<feature type="region of interest" description="Disordered" evidence="2">
    <location>
        <begin position="1833"/>
        <end position="1907"/>
    </location>
</feature>
<proteinExistence type="predicted"/>
<keyword evidence="1" id="KW-0802">TPR repeat</keyword>
<feature type="domain" description="CHAT" evidence="3">
    <location>
        <begin position="1302"/>
        <end position="1612"/>
    </location>
</feature>
<feature type="region of interest" description="Disordered" evidence="2">
    <location>
        <begin position="2443"/>
        <end position="2487"/>
    </location>
</feature>
<feature type="region of interest" description="Disordered" evidence="2">
    <location>
        <begin position="2026"/>
        <end position="2053"/>
    </location>
</feature>
<feature type="region of interest" description="Disordered" evidence="2">
    <location>
        <begin position="2587"/>
        <end position="2606"/>
    </location>
</feature>
<feature type="region of interest" description="Disordered" evidence="2">
    <location>
        <begin position="2923"/>
        <end position="3045"/>
    </location>
</feature>
<dbReference type="Pfam" id="PF26117">
    <property type="entry name" value="TTC28_C"/>
    <property type="match status" value="1"/>
</dbReference>
<feature type="compositionally biased region" description="Polar residues" evidence="2">
    <location>
        <begin position="2409"/>
        <end position="2426"/>
    </location>
</feature>
<feature type="repeat" description="TPR" evidence="1">
    <location>
        <begin position="968"/>
        <end position="1001"/>
    </location>
</feature>
<dbReference type="InterPro" id="IPR019734">
    <property type="entry name" value="TPR_rpt"/>
</dbReference>
<name>A0ABY7E4D1_MYAAR</name>
<gene>
    <name evidence="5" type="ORF">MAR_010363</name>
</gene>
<feature type="region of interest" description="Disordered" evidence="2">
    <location>
        <begin position="1934"/>
        <end position="2010"/>
    </location>
</feature>
<feature type="region of interest" description="Disordered" evidence="2">
    <location>
        <begin position="2228"/>
        <end position="2263"/>
    </location>
</feature>
<feature type="compositionally biased region" description="Low complexity" evidence="2">
    <location>
        <begin position="2316"/>
        <end position="2327"/>
    </location>
</feature>
<dbReference type="Pfam" id="PF13424">
    <property type="entry name" value="TPR_12"/>
    <property type="match status" value="8"/>
</dbReference>
<keyword evidence="6" id="KW-1185">Reference proteome</keyword>
<feature type="compositionally biased region" description="Low complexity" evidence="2">
    <location>
        <begin position="1835"/>
        <end position="1860"/>
    </location>
</feature>
<feature type="compositionally biased region" description="Polar residues" evidence="2">
    <location>
        <begin position="2360"/>
        <end position="2373"/>
    </location>
</feature>
<dbReference type="InterPro" id="IPR024983">
    <property type="entry name" value="CHAT_dom"/>
</dbReference>
<dbReference type="PANTHER" id="PTHR10098:SF108">
    <property type="entry name" value="TETRATRICOPEPTIDE REPEAT PROTEIN 28"/>
    <property type="match status" value="1"/>
</dbReference>
<feature type="repeat" description="TPR" evidence="1">
    <location>
        <begin position="888"/>
        <end position="921"/>
    </location>
</feature>
<evidence type="ECO:0000313" key="6">
    <source>
        <dbReference type="Proteomes" id="UP001164746"/>
    </source>
</evidence>
<dbReference type="Pfam" id="PF13176">
    <property type="entry name" value="TPR_7"/>
    <property type="match status" value="2"/>
</dbReference>
<evidence type="ECO:0000256" key="1">
    <source>
        <dbReference type="PROSITE-ProRule" id="PRU00339"/>
    </source>
</evidence>
<feature type="compositionally biased region" description="Polar residues" evidence="2">
    <location>
        <begin position="1204"/>
        <end position="1221"/>
    </location>
</feature>
<feature type="domain" description="TTC28 C-terminal" evidence="4">
    <location>
        <begin position="1726"/>
        <end position="1827"/>
    </location>
</feature>
<feature type="region of interest" description="Disordered" evidence="2">
    <location>
        <begin position="1199"/>
        <end position="1221"/>
    </location>
</feature>
<evidence type="ECO:0000256" key="2">
    <source>
        <dbReference type="SAM" id="MobiDB-lite"/>
    </source>
</evidence>
<sequence>MMKWSYKQLECTVKGKNKAYVREGAALQQLGQHADALAAFASGLAQDTNNTSLVTALTDAALKCPLKERLEPVFQQLQQLKLDKSPFVIISVIGQELLQAGHYHASTQMLEAALKIGTCSLKLRGSVFSALSSGFWGLGNMDKAIIYMQKDLQVAKNLGDAEGECRAYGNLGSAYFSKGNYKEALSHDRFQLVLAMRLKDRATATIALGRLGHVYTAIGDYPNALQSHKQCVLLLKQSNEKLAEAREIGNVGAVYLAMGNFESAVECHLEHLKIAKSLKNSVEEARGYSNLGSAYHYKRNYEKAIVYHKQVLKIAEQKSDKCLEARAYAGLGHAARCMQDYGLSKTFHEKQLDNALQTRDRVAEGRACSNLGIIFHQLREFEAALKLHKVHLNIAKELGDKASQGRSLGNIGNAYCALNKYEQAIKYHKQELAISTEVNDRHSEGSTHGNLAVAYQTLKMFESAHQHYVAHLNISRELKDSHSEARAVCNLGNFHSSRGEYTNSIPYYEQYLMLSQELHDSEGEAKACFCLGYAHFALGNYLESVRYYEQDLSLAQEMKNQLGIARAYCNLGLAHKALNSFTEALHCQKKCLNLMTTLKNVKGKFRALGNIGDILLKTHETSEAIKFYTQQLQLAKQSNNSDMLATANGAMGAAHRTLQQYDKALAFHTQELSIRQDMNDLKGECRAHGNLGSVHMCLGKYMNAFKCYEEQLEKSRELQDSAMEANACGNLAITKMNMGNFEEAIGLFEQQLAMLEQVHGNNATFDRGRAFGNLGDCYEALGDFDESIKCHEQYLAIAQSAGHNSDQDKAYRGLGNAHRSVGNLQQALVCFEKRLVVAHELNSEAAKASAYGELGCLHSLLGNFEQAISCLQHQLSIAREMGDRLCEGDAACGLGGVYQQMGEYDKALEYHEMDLHIAEDTNNKACQCRAFGNLGLSHESLGEYTKAIRYQEQHLSIAAEMNDRVAKTLAYSSLGRVHHALNNHQKAVEYLRQGLQIAEQLGRMEDEAKIRHRLGLALWGHGNHDECQQQLYKASELFESIRRDAQFNSEYKLSLFDLQTACYQALQRVLVTLNRHPEALVVAERACTRAFIDLLMERQAGTDGFYGNHVTDPPPITTDQITSIVQKQRSMVLYFSIASGFLYGWLLTPRDGIVKFHETSMADVESEVDAGDNVSMKSSLSLSACSLLDNMVGQIRESMGVESHASSGQQRGVSRSLSLNESGSDVEDHWQQQLEELGDKLNAENDRTGFLRIVNRNHLFNSSNYSLGSMFSLNASLSASYPAMTVSRKNSVRNKFGSKSAISALYQLLIEPFEEAIKEKQEEMGSSSSDLIFVLQGDLYLIPFSVLRKDQTMEYLFERFNLIVVPSLTSLQNNSKHERQGRPVIDSSGAVVVGNPKLTPSICQHWHLHDIPASEYEARIVGEILTARPLIGPEGTKGAVLNQIEQVEVIHFATHISWKLSSVVLSPGEVPSHPPARFPTIDSDDSASDISTFDGPSLAEYLLTAADILNLKLHAKLVVLSAGYTDDRAGRINTDGVVGLTRSLLSAGAQAVLYCLWPVPDQASKLLMRTLYLGLQDGKCVSQALTFAIKTVQSTKQFSHPSNWGGWVLVGQDVKLSSKVAQMGHAICELLQNPSQCREAMRVLLHLIEKSLQRIHQGSKNSMYTTSQSIENKVGGLSGWKDLLQAVGFRFEPSLNGLPPAVFFPQSDPADRLTQASASLQALLGLPQGSTIALAKFLNNYEAGEGIIRVMRDILSKMAAKDSNMDVKVNVKLWRVNGCHEFLASLSMDLVEVGNDEITLRLGKQANKRHLQFALQSLVAVFDTQEAPRSLNVDSSSSLESLSSSHSGSTSTSTFSKGSTPPLSPRGKKKSLFNPAEMEKMRIRNSRMSQGGLAGRRVGLGKGARGSDPALCLQYQSQIRTMYRSNLPDNDVSVVGLSDSDTTASPTLGSSSNSERFHELQNAEPFSLSFDGRSDKSGNSERSMERLALTPEMASARSSNDGDEQNETFVEQDNSFCNEEKEHMFKRNADNRNSDTSGNSSISQGTHGDKEMRKLGSDISDMSFTSEGRLTPKNQKDLENFLQVTDESGIVSEATSSNQSEGSQQSDQTSYRFDPAEIAQKIMSDVSEHKSALDSMQIFNQLQTQQEITSMRTEYQKTVPQPETNQQTSGKPGNGQTTDTSSVQANVAALSGSDSSAFSSPSHKAKMPPPVAVKPAAFQSNSSNLRNLSSKVSNLSQLAKSEQNMVQQTQANKPSYVSQSGQSLKPSSSVFTTAIVVSKDKLPSSATVSSGMSFSSFRPAGKGGPVESGSLQRPDSATSTSSYCSTPSSMQSVIYKPYGDKLSTESPCVVSYDSCSDQTSGSGSTLTPVSQAADQPDFTPSLKRDSSPALSSCSSASGRSGKQKKKVSFSDSEPSDTPSPLDSSASSTQLSYFDFKKATLGNVPSKAMNPAIDPKNRYLPQNSSSSSIDSLGLNRSAGSNVRPPPPSYQYAIKNSQYILSKSLDEKTMRPGLRPLLYSNSSPGSSLNSSLDEMTRYTPGKHSPGVSQPANPPHIQPHTKDRNNTSRDDLQYPVQQPVIGTLGQTVNFSHSSQNQPVSNGHAQFSRQPNNFNVTQAFREGLSPTGNTSSSCSTPEVPPRGIPPQRPNNIALSSQQQEHVSRSHQQSIPISPLHAPGSRMQMSPIREGVPLSITQDVSSARQGGIASFTPMGMPVTPQHGLPMANTGLNADNYFPQPPVQFRGSDPNVTATNSYRPNEGYQRSQSLDYISQYSSQGNVNSPSQSFEMKDFPSRFSQSHTNLNQTPFIDNHRNLTSTEIHKTGYPSVSYPSSTNLPTSFKAPSGRVPAVLQKRAPPVPPARIDSWENMDKHLNTVTGYTDNTKPSYIPGSEQRSQTNGQIPNRAAYQIPAANVVKSNIQSNFQQRQNFSMGNNSPGGRPVQQTGYTSQGFGSGSNPAGMSSLAYRDPPGIPGSSQMGDSMNKGPVSPQNGYMRDQPSSYLPQRFGGAGKSQLPAQPSHTGNQPSLNNGNGMPGHGQLRRIGIGSDKKSFTKTNVIQASKC</sequence>
<feature type="compositionally biased region" description="Polar residues" evidence="2">
    <location>
        <begin position="2923"/>
        <end position="2955"/>
    </location>
</feature>
<reference evidence="5" key="1">
    <citation type="submission" date="2022-11" db="EMBL/GenBank/DDBJ databases">
        <title>Centuries of genome instability and evolution in soft-shell clam transmissible cancer (bioRxiv).</title>
        <authorList>
            <person name="Hart S.F.M."/>
            <person name="Yonemitsu M.A."/>
            <person name="Giersch R.M."/>
            <person name="Beal B.F."/>
            <person name="Arriagada G."/>
            <person name="Davis B.W."/>
            <person name="Ostrander E.A."/>
            <person name="Goff S.P."/>
            <person name="Metzger M.J."/>
        </authorList>
    </citation>
    <scope>NUCLEOTIDE SEQUENCE</scope>
    <source>
        <strain evidence="5">MELC-2E11</strain>
        <tissue evidence="5">Siphon/mantle</tissue>
    </source>
</reference>
<dbReference type="Proteomes" id="UP001164746">
    <property type="component" value="Chromosome 4"/>
</dbReference>
<accession>A0ABY7E4D1</accession>
<feature type="repeat" description="TPR" evidence="1">
    <location>
        <begin position="285"/>
        <end position="318"/>
    </location>
</feature>
<feature type="compositionally biased region" description="Basic and acidic residues" evidence="2">
    <location>
        <begin position="2557"/>
        <end position="2567"/>
    </location>
</feature>
<evidence type="ECO:0000259" key="4">
    <source>
        <dbReference type="Pfam" id="PF26117"/>
    </source>
</evidence>
<dbReference type="PANTHER" id="PTHR10098">
    <property type="entry name" value="RAPSYN-RELATED"/>
    <property type="match status" value="1"/>
</dbReference>
<feature type="region of interest" description="Disordered" evidence="2">
    <location>
        <begin position="2874"/>
        <end position="2894"/>
    </location>
</feature>
<feature type="region of interest" description="Disordered" evidence="2">
    <location>
        <begin position="2739"/>
        <end position="2759"/>
    </location>
</feature>
<feature type="compositionally biased region" description="Polar residues" evidence="2">
    <location>
        <begin position="2034"/>
        <end position="2046"/>
    </location>
</feature>
<feature type="compositionally biased region" description="Polar residues" evidence="2">
    <location>
        <begin position="2237"/>
        <end position="2257"/>
    </location>
</feature>
<feature type="region of interest" description="Disordered" evidence="2">
    <location>
        <begin position="2155"/>
        <end position="2181"/>
    </location>
</feature>
<feature type="compositionally biased region" description="Polar residues" evidence="2">
    <location>
        <begin position="1939"/>
        <end position="1954"/>
    </location>
</feature>
<dbReference type="Pfam" id="PF12770">
    <property type="entry name" value="CHAT"/>
    <property type="match status" value="1"/>
</dbReference>
<feature type="region of interest" description="Disordered" evidence="2">
    <location>
        <begin position="2513"/>
        <end position="2567"/>
    </location>
</feature>
<feature type="compositionally biased region" description="Polar residues" evidence="2">
    <location>
        <begin position="2645"/>
        <end position="2667"/>
    </location>
</feature>